<evidence type="ECO:0000259" key="8">
    <source>
        <dbReference type="Pfam" id="PF08281"/>
    </source>
</evidence>
<dbReference type="InterPro" id="IPR007627">
    <property type="entry name" value="RNA_pol_sigma70_r2"/>
</dbReference>
<evidence type="ECO:0000256" key="5">
    <source>
        <dbReference type="ARBA" id="ARBA00023163"/>
    </source>
</evidence>
<dbReference type="Gene3D" id="1.10.10.10">
    <property type="entry name" value="Winged helix-like DNA-binding domain superfamily/Winged helix DNA-binding domain"/>
    <property type="match status" value="1"/>
</dbReference>
<dbReference type="Proteomes" id="UP001500320">
    <property type="component" value="Unassembled WGS sequence"/>
</dbReference>
<dbReference type="InterPro" id="IPR013325">
    <property type="entry name" value="RNA_pol_sigma_r2"/>
</dbReference>
<feature type="domain" description="RNA polymerase sigma-70 region 2" evidence="7">
    <location>
        <begin position="8"/>
        <end position="71"/>
    </location>
</feature>
<name>A0ABP6NER3_9ACTN</name>
<feature type="domain" description="RNA polymerase sigma factor 70 region 4 type 2" evidence="8">
    <location>
        <begin position="110"/>
        <end position="160"/>
    </location>
</feature>
<evidence type="ECO:0000259" key="7">
    <source>
        <dbReference type="Pfam" id="PF04542"/>
    </source>
</evidence>
<evidence type="ECO:0000256" key="4">
    <source>
        <dbReference type="ARBA" id="ARBA00023082"/>
    </source>
</evidence>
<proteinExistence type="inferred from homology"/>
<dbReference type="SUPFAM" id="SSF54427">
    <property type="entry name" value="NTF2-like"/>
    <property type="match status" value="1"/>
</dbReference>
<dbReference type="InterPro" id="IPR014284">
    <property type="entry name" value="RNA_pol_sigma-70_dom"/>
</dbReference>
<dbReference type="InterPro" id="IPR036388">
    <property type="entry name" value="WH-like_DNA-bd_sf"/>
</dbReference>
<evidence type="ECO:0000256" key="2">
    <source>
        <dbReference type="ARBA" id="ARBA00011344"/>
    </source>
</evidence>
<dbReference type="SUPFAM" id="SSF88946">
    <property type="entry name" value="Sigma2 domain of RNA polymerase sigma factors"/>
    <property type="match status" value="1"/>
</dbReference>
<dbReference type="EMBL" id="BAAAUT010000032">
    <property type="protein sequence ID" value="GAA3145464.1"/>
    <property type="molecule type" value="Genomic_DNA"/>
</dbReference>
<dbReference type="InterPro" id="IPR032710">
    <property type="entry name" value="NTF2-like_dom_sf"/>
</dbReference>
<evidence type="ECO:0000313" key="9">
    <source>
        <dbReference type="EMBL" id="GAA3145464.1"/>
    </source>
</evidence>
<dbReference type="NCBIfam" id="TIGR02937">
    <property type="entry name" value="sigma70-ECF"/>
    <property type="match status" value="1"/>
</dbReference>
<dbReference type="InterPro" id="IPR013249">
    <property type="entry name" value="RNA_pol_sigma70_r4_t2"/>
</dbReference>
<evidence type="ECO:0000256" key="3">
    <source>
        <dbReference type="ARBA" id="ARBA00023015"/>
    </source>
</evidence>
<dbReference type="Pfam" id="PF04542">
    <property type="entry name" value="Sigma70_r2"/>
    <property type="match status" value="1"/>
</dbReference>
<dbReference type="SUPFAM" id="SSF88659">
    <property type="entry name" value="Sigma3 and sigma4 domains of RNA polymerase sigma factors"/>
    <property type="match status" value="1"/>
</dbReference>
<dbReference type="Gene3D" id="3.10.450.50">
    <property type="match status" value="1"/>
</dbReference>
<organism evidence="9 10">
    <name type="scientific">Planomonospora alba</name>
    <dbReference type="NCBI Taxonomy" id="161354"/>
    <lineage>
        <taxon>Bacteria</taxon>
        <taxon>Bacillati</taxon>
        <taxon>Actinomycetota</taxon>
        <taxon>Actinomycetes</taxon>
        <taxon>Streptosporangiales</taxon>
        <taxon>Streptosporangiaceae</taxon>
        <taxon>Planomonospora</taxon>
    </lineage>
</organism>
<evidence type="ECO:0000256" key="1">
    <source>
        <dbReference type="ARBA" id="ARBA00010641"/>
    </source>
</evidence>
<keyword evidence="3" id="KW-0805">Transcription regulation</keyword>
<dbReference type="CDD" id="cd06171">
    <property type="entry name" value="Sigma70_r4"/>
    <property type="match status" value="1"/>
</dbReference>
<comment type="similarity">
    <text evidence="1">Belongs to the sigma-70 factor family. ECF subfamily.</text>
</comment>
<keyword evidence="5" id="KW-0804">Transcription</keyword>
<accession>A0ABP6NER3</accession>
<dbReference type="PANTHER" id="PTHR30173:SF36">
    <property type="entry name" value="ECF RNA POLYMERASE SIGMA FACTOR SIGJ"/>
    <property type="match status" value="1"/>
</dbReference>
<sequence length="328" mass="35531">MFMAVERFEEHRDLLTGVAYRILGTVADAEDVVQEAWLRWSGTDTSAVEDDRAYLIRVTTRLSIDRLRRIRARRESYVGAWLPEPVTADPAGRVPDVAERVELTTSVELALLVVLETLSPLERAVFVLREAFGLPYADIGEAIGRSEATVRQLAHRARRHVGERRPRFDADRASRRRITERFIGACVDGDLDGLVAMLAGDATLVADGGGRARAPLRAVEGPLKIARLLTAIATDAGARRFLDSLGVRAPDGIAVEFTDVNGAPAAVATAGGRPITVFSLLLRDGLVGTVYLISNPEKLSRLSLPGDHRPSRGSGGRARPPLGPPRPA</sequence>
<keyword evidence="10" id="KW-1185">Reference proteome</keyword>
<dbReference type="Gene3D" id="1.10.1740.10">
    <property type="match status" value="1"/>
</dbReference>
<feature type="region of interest" description="Disordered" evidence="6">
    <location>
        <begin position="302"/>
        <end position="328"/>
    </location>
</feature>
<protein>
    <submittedName>
        <fullName evidence="9">RNA polymerase sigma-70 factor</fullName>
    </submittedName>
</protein>
<dbReference type="PANTHER" id="PTHR30173">
    <property type="entry name" value="SIGMA 19 FACTOR"/>
    <property type="match status" value="1"/>
</dbReference>
<dbReference type="Pfam" id="PF08281">
    <property type="entry name" value="Sigma70_r4_2"/>
    <property type="match status" value="1"/>
</dbReference>
<comment type="caution">
    <text evidence="9">The sequence shown here is derived from an EMBL/GenBank/DDBJ whole genome shotgun (WGS) entry which is preliminary data.</text>
</comment>
<reference evidence="10" key="1">
    <citation type="journal article" date="2019" name="Int. J. Syst. Evol. Microbiol.">
        <title>The Global Catalogue of Microorganisms (GCM) 10K type strain sequencing project: providing services to taxonomists for standard genome sequencing and annotation.</title>
        <authorList>
            <consortium name="The Broad Institute Genomics Platform"/>
            <consortium name="The Broad Institute Genome Sequencing Center for Infectious Disease"/>
            <person name="Wu L."/>
            <person name="Ma J."/>
        </authorList>
    </citation>
    <scope>NUCLEOTIDE SEQUENCE [LARGE SCALE GENOMIC DNA]</scope>
    <source>
        <strain evidence="10">JCM 9373</strain>
    </source>
</reference>
<evidence type="ECO:0000256" key="6">
    <source>
        <dbReference type="SAM" id="MobiDB-lite"/>
    </source>
</evidence>
<dbReference type="InterPro" id="IPR013324">
    <property type="entry name" value="RNA_pol_sigma_r3/r4-like"/>
</dbReference>
<gene>
    <name evidence="9" type="ORF">GCM10010466_40660</name>
</gene>
<keyword evidence="4" id="KW-0731">Sigma factor</keyword>
<evidence type="ECO:0000313" key="10">
    <source>
        <dbReference type="Proteomes" id="UP001500320"/>
    </source>
</evidence>
<comment type="subunit">
    <text evidence="2">Interacts transiently with the RNA polymerase catalytic core formed by RpoA, RpoB, RpoC and RpoZ (2 alpha, 1 beta, 1 beta' and 1 omega subunit) to form the RNA polymerase holoenzyme that can initiate transcription.</text>
</comment>
<dbReference type="InterPro" id="IPR052704">
    <property type="entry name" value="ECF_Sigma-70_Domain"/>
</dbReference>
<dbReference type="NCBIfam" id="NF007214">
    <property type="entry name" value="PRK09636.1"/>
    <property type="match status" value="1"/>
</dbReference>